<evidence type="ECO:0000256" key="4">
    <source>
        <dbReference type="ARBA" id="ARBA00022803"/>
    </source>
</evidence>
<accession>A0A836FTJ7</accession>
<dbReference type="SUPFAM" id="SSF48452">
    <property type="entry name" value="TPR-like"/>
    <property type="match status" value="2"/>
</dbReference>
<dbReference type="InterPro" id="IPR019734">
    <property type="entry name" value="TPR_rpt"/>
</dbReference>
<protein>
    <submittedName>
        <fullName evidence="8">TTC19 protein</fullName>
    </submittedName>
</protein>
<keyword evidence="4 7" id="KW-0802">TPR repeat</keyword>
<dbReference type="SMART" id="SM00028">
    <property type="entry name" value="TPR"/>
    <property type="match status" value="4"/>
</dbReference>
<evidence type="ECO:0000256" key="1">
    <source>
        <dbReference type="ARBA" id="ARBA00004173"/>
    </source>
</evidence>
<comment type="similarity">
    <text evidence="2">Belongs to the TTC19 family.</text>
</comment>
<keyword evidence="5" id="KW-0809">Transit peptide</keyword>
<dbReference type="EMBL" id="JAANIB010005377">
    <property type="protein sequence ID" value="KAG5332282.1"/>
    <property type="molecule type" value="Genomic_DNA"/>
</dbReference>
<dbReference type="InterPro" id="IPR011990">
    <property type="entry name" value="TPR-like_helical_dom_sf"/>
</dbReference>
<keyword evidence="3" id="KW-0677">Repeat</keyword>
<dbReference type="OrthoDB" id="5986190at2759"/>
<evidence type="ECO:0000256" key="5">
    <source>
        <dbReference type="ARBA" id="ARBA00022946"/>
    </source>
</evidence>
<dbReference type="Gene3D" id="1.25.40.10">
    <property type="entry name" value="Tetratricopeptide repeat domain"/>
    <property type="match status" value="2"/>
</dbReference>
<comment type="subcellular location">
    <subcellularLocation>
        <location evidence="1">Mitochondrion</location>
    </subcellularLocation>
</comment>
<reference evidence="8 9" key="1">
    <citation type="submission" date="2020-02" db="EMBL/GenBank/DDBJ databases">
        <title>Relaxed selection underlies rapid genomic changes in the transitions from sociality to social parasitism in ants.</title>
        <authorList>
            <person name="Bi X."/>
        </authorList>
    </citation>
    <scope>NUCLEOTIDE SEQUENCE [LARGE SCALE GENOMIC DNA]</scope>
    <source>
        <strain evidence="8">BGI-DK2014b</strain>
        <tissue evidence="8">Whole body</tissue>
    </source>
</reference>
<dbReference type="AlphaFoldDB" id="A0A836FTJ7"/>
<feature type="non-terminal residue" evidence="8">
    <location>
        <position position="1"/>
    </location>
</feature>
<dbReference type="Pfam" id="PF13181">
    <property type="entry name" value="TPR_8"/>
    <property type="match status" value="1"/>
</dbReference>
<dbReference type="Proteomes" id="UP000670152">
    <property type="component" value="Unassembled WGS sequence"/>
</dbReference>
<dbReference type="GO" id="GO:0005743">
    <property type="term" value="C:mitochondrial inner membrane"/>
    <property type="evidence" value="ECO:0007669"/>
    <property type="project" value="TreeGrafter"/>
</dbReference>
<dbReference type="PANTHER" id="PTHR13143">
    <property type="entry name" value="TETRATRICOPEPTIDE REPEAT PROTEIN 19"/>
    <property type="match status" value="1"/>
</dbReference>
<feature type="repeat" description="TPR" evidence="7">
    <location>
        <begin position="275"/>
        <end position="308"/>
    </location>
</feature>
<keyword evidence="9" id="KW-1185">Reference proteome</keyword>
<evidence type="ECO:0000313" key="8">
    <source>
        <dbReference type="EMBL" id="KAG5332282.1"/>
    </source>
</evidence>
<dbReference type="PANTHER" id="PTHR13143:SF6">
    <property type="entry name" value="TETRATRICOPEPTIDE REPEAT PROTEIN 19, MITOCHONDRIAL"/>
    <property type="match status" value="1"/>
</dbReference>
<organism evidence="8 9">
    <name type="scientific">Acromyrmex heyeri</name>
    <dbReference type="NCBI Taxonomy" id="230685"/>
    <lineage>
        <taxon>Eukaryota</taxon>
        <taxon>Metazoa</taxon>
        <taxon>Ecdysozoa</taxon>
        <taxon>Arthropoda</taxon>
        <taxon>Hexapoda</taxon>
        <taxon>Insecta</taxon>
        <taxon>Pterygota</taxon>
        <taxon>Neoptera</taxon>
        <taxon>Endopterygota</taxon>
        <taxon>Hymenoptera</taxon>
        <taxon>Apocrita</taxon>
        <taxon>Aculeata</taxon>
        <taxon>Formicoidea</taxon>
        <taxon>Formicidae</taxon>
        <taxon>Myrmicinae</taxon>
        <taxon>Acromyrmex</taxon>
    </lineage>
</organism>
<gene>
    <name evidence="8" type="primary">Ttc19</name>
    <name evidence="8" type="ORF">G6Z77_0000764</name>
</gene>
<dbReference type="Pfam" id="PF13424">
    <property type="entry name" value="TPR_12"/>
    <property type="match status" value="1"/>
</dbReference>
<evidence type="ECO:0000256" key="2">
    <source>
        <dbReference type="ARBA" id="ARBA00008219"/>
    </source>
</evidence>
<sequence length="371" mass="42924">VLTLVHLIVKMYRLNSISQMSRYVLPNINFIRSGVNTRNVHVYKNVFVKLPRFTARIERYRFNDSHKSQEKKSRTLLAVSLPTLIFNYLLDIEDTDEEVPEVIMTIKRSVLLIQKGEYDKAEQMLHLALRQAQTIQHYDAVTYIYDVMANLAFDTGKYRKAEQLFVSVLQRLMSNGAQENDMRVIHISLKMAKVFEHLDMPKKAEQGYKFCMENLESHIEKDPDNKDAVLLQGIAFDWYARMLLSQSRYTEALNYLLQAYNICKKINGEEHEQTVVLLNDLGTIYCIREEYDEAIKYLSAAAKIGENLPDMVDLGSIHVNLGSVLLKKGLYDEAKKSCQRGRKIAESKEDNDSLLEADECLKEVKRLLLLL</sequence>
<evidence type="ECO:0000256" key="6">
    <source>
        <dbReference type="ARBA" id="ARBA00023128"/>
    </source>
</evidence>
<dbReference type="PROSITE" id="PS50005">
    <property type="entry name" value="TPR"/>
    <property type="match status" value="1"/>
</dbReference>
<name>A0A836FTJ7_9HYME</name>
<dbReference type="GO" id="GO:0034551">
    <property type="term" value="P:mitochondrial respiratory chain complex III assembly"/>
    <property type="evidence" value="ECO:0007669"/>
    <property type="project" value="InterPro"/>
</dbReference>
<dbReference type="InterPro" id="IPR040395">
    <property type="entry name" value="TTC19"/>
</dbReference>
<feature type="non-terminal residue" evidence="8">
    <location>
        <position position="371"/>
    </location>
</feature>
<evidence type="ECO:0000313" key="9">
    <source>
        <dbReference type="Proteomes" id="UP000670152"/>
    </source>
</evidence>
<evidence type="ECO:0000256" key="7">
    <source>
        <dbReference type="PROSITE-ProRule" id="PRU00339"/>
    </source>
</evidence>
<comment type="caution">
    <text evidence="8">The sequence shown here is derived from an EMBL/GenBank/DDBJ whole genome shotgun (WGS) entry which is preliminary data.</text>
</comment>
<keyword evidence="6" id="KW-0496">Mitochondrion</keyword>
<proteinExistence type="inferred from homology"/>
<evidence type="ECO:0000256" key="3">
    <source>
        <dbReference type="ARBA" id="ARBA00022737"/>
    </source>
</evidence>